<name>A0A6J2U380_DROLE</name>
<dbReference type="InterPro" id="IPR008862">
    <property type="entry name" value="Tcp11"/>
</dbReference>
<feature type="region of interest" description="Disordered" evidence="2">
    <location>
        <begin position="1"/>
        <end position="56"/>
    </location>
</feature>
<sequence>MDSKGKQNTNSQDTANSENGIVQSSQPKPVPHVQMDAERLRTDSESSTDSLTRFVLPSLDGSPPKIVTMEEVSTMFKNLKNMELAHEIALNPDFKLQQYEPPLDSLEGRIKATVHKAFWDLLRQQLNRTPPSYDQAIRLLTEIKEYFPEILAPNNSRAIAHINSVLDETLIRQQAERGVLDFKVYANFVINILSRMCSPARDEAIAKLREMDDVVDTFQGILETMTLMKLDMANFLLAVARNDIAANSVEYEKQKFTNYLREFHGNVGFPATEDWLQRNRTTANNNDDTIYNAYMELIDWEAGTEFPEVLNIDKERFTGLGWRAKRLILCASLISIASSAPVLSQRRENRVKLAQQLDIILQDVKQEDQMGTAIKSCYEQIRSFVQDALAKEQLPALNEALTAQLKAQVLQLANKNSPVRSLMAKRLDEVVRVALRSNGSIPPPPSGFVDYQEELVAFIASFRRLVSYNHAVFGEYFMERLNKQNKLQADEGAKTGADDSGLGLDTSTSDTGTVKP</sequence>
<dbReference type="PANTHER" id="PTHR12832:SF11">
    <property type="entry name" value="LD23868P"/>
    <property type="match status" value="1"/>
</dbReference>
<keyword evidence="3" id="KW-1185">Reference proteome</keyword>
<dbReference type="Proteomes" id="UP000504634">
    <property type="component" value="Unplaced"/>
</dbReference>
<dbReference type="AlphaFoldDB" id="A0A6J2U380"/>
<dbReference type="GO" id="GO:0007165">
    <property type="term" value="P:signal transduction"/>
    <property type="evidence" value="ECO:0007669"/>
    <property type="project" value="TreeGrafter"/>
</dbReference>
<dbReference type="RefSeq" id="XP_030382335.1">
    <property type="nucleotide sequence ID" value="XM_030526475.1"/>
</dbReference>
<evidence type="ECO:0000256" key="2">
    <source>
        <dbReference type="SAM" id="MobiDB-lite"/>
    </source>
</evidence>
<reference evidence="4" key="1">
    <citation type="submission" date="2025-08" db="UniProtKB">
        <authorList>
            <consortium name="RefSeq"/>
        </authorList>
    </citation>
    <scope>IDENTIFICATION</scope>
    <source>
        <strain evidence="4">11010-0011.00</strain>
        <tissue evidence="4">Whole body</tissue>
    </source>
</reference>
<evidence type="ECO:0000256" key="1">
    <source>
        <dbReference type="ARBA" id="ARBA00010954"/>
    </source>
</evidence>
<dbReference type="GeneID" id="115629877"/>
<evidence type="ECO:0000313" key="4">
    <source>
        <dbReference type="RefSeq" id="XP_030382335.1"/>
    </source>
</evidence>
<proteinExistence type="inferred from homology"/>
<feature type="compositionally biased region" description="Polar residues" evidence="2">
    <location>
        <begin position="505"/>
        <end position="516"/>
    </location>
</feature>
<dbReference type="Pfam" id="PF05794">
    <property type="entry name" value="Tcp11"/>
    <property type="match status" value="1"/>
</dbReference>
<gene>
    <name evidence="4" type="primary">LOC115629877</name>
</gene>
<accession>A0A6J2U380</accession>
<evidence type="ECO:0000313" key="3">
    <source>
        <dbReference type="Proteomes" id="UP000504634"/>
    </source>
</evidence>
<dbReference type="OrthoDB" id="276323at2759"/>
<feature type="compositionally biased region" description="Basic and acidic residues" evidence="2">
    <location>
        <begin position="35"/>
        <end position="44"/>
    </location>
</feature>
<feature type="region of interest" description="Disordered" evidence="2">
    <location>
        <begin position="489"/>
        <end position="516"/>
    </location>
</feature>
<protein>
    <submittedName>
        <fullName evidence="4">T-complex protein 11-like protein 1</fullName>
    </submittedName>
</protein>
<feature type="compositionally biased region" description="Polar residues" evidence="2">
    <location>
        <begin position="1"/>
        <end position="27"/>
    </location>
</feature>
<organism evidence="3 4">
    <name type="scientific">Drosophila lebanonensis</name>
    <name type="common">Fruit fly</name>
    <name type="synonym">Scaptodrosophila lebanonensis</name>
    <dbReference type="NCBI Taxonomy" id="7225"/>
    <lineage>
        <taxon>Eukaryota</taxon>
        <taxon>Metazoa</taxon>
        <taxon>Ecdysozoa</taxon>
        <taxon>Arthropoda</taxon>
        <taxon>Hexapoda</taxon>
        <taxon>Insecta</taxon>
        <taxon>Pterygota</taxon>
        <taxon>Neoptera</taxon>
        <taxon>Endopterygota</taxon>
        <taxon>Diptera</taxon>
        <taxon>Brachycera</taxon>
        <taxon>Muscomorpha</taxon>
        <taxon>Ephydroidea</taxon>
        <taxon>Drosophilidae</taxon>
        <taxon>Scaptodrosophila</taxon>
    </lineage>
</organism>
<dbReference type="PANTHER" id="PTHR12832">
    <property type="entry name" value="TESTIS-SPECIFIC PROTEIN PBS13 T-COMPLEX 11"/>
    <property type="match status" value="1"/>
</dbReference>
<comment type="similarity">
    <text evidence="1">Belongs to the TCP11 family.</text>
</comment>